<dbReference type="GeneID" id="108569550"/>
<evidence type="ECO:0000256" key="1">
    <source>
        <dbReference type="ARBA" id="ARBA00010701"/>
    </source>
</evidence>
<dbReference type="InterPro" id="IPR029058">
    <property type="entry name" value="AB_hydrolase_fold"/>
</dbReference>
<accession>A0ABM1NIH7</accession>
<keyword evidence="2" id="KW-0378">Hydrolase</keyword>
<keyword evidence="5" id="KW-1185">Reference proteome</keyword>
<dbReference type="Gene3D" id="3.40.50.1820">
    <property type="entry name" value="alpha/beta hydrolase"/>
    <property type="match status" value="1"/>
</dbReference>
<sequence length="413" mass="47229">MVQVLNLSLIFFCVILQINAQEVNVCKKFNYYFFKSLYSRGCYYNPDQNTEVPDIVTRLGYPIESYNVTTEDNYILTVFRLPQPGAKPIFLQHGIALSAICFVDTLESSLAFVLYDAGYDVWIGNFRGNRYSNKHVTLDPNTEEYWNFSFHEMGKFDLKAQLGLVYNETGKKIYYVGYSMGTTASYIYNILHPEDASEKLDIIVSLAPIVYMKNIPSSAALLAPLWPLIEPLVTNLSHGVILQRNNVSINLMKTLCLGNPIEMFTCQALIRSLFGYDNDQLNPETLPVTMVQNNDAISTKTISHYVQFILFGKFSYFNYGYENNEQIYGNAIPPLYNISSLNVPIYLMHGSNDFLSTIKNVENFFEDLPEGTKKNGKYLLPYKKFSHLDFISAKDQKSLLYDPLVNFLKNPIL</sequence>
<evidence type="ECO:0000313" key="6">
    <source>
        <dbReference type="RefSeq" id="XP_017786627.1"/>
    </source>
</evidence>
<evidence type="ECO:0000313" key="5">
    <source>
        <dbReference type="Proteomes" id="UP000695000"/>
    </source>
</evidence>
<dbReference type="RefSeq" id="XP_017786627.1">
    <property type="nucleotide sequence ID" value="XM_017931138.1"/>
</dbReference>
<gene>
    <name evidence="6" type="primary">LOC108569550</name>
</gene>
<dbReference type="Pfam" id="PF04083">
    <property type="entry name" value="Abhydro_lipase"/>
    <property type="match status" value="1"/>
</dbReference>
<keyword evidence="2" id="KW-0443">Lipid metabolism</keyword>
<proteinExistence type="inferred from homology"/>
<dbReference type="PANTHER" id="PTHR11005">
    <property type="entry name" value="LYSOSOMAL ACID LIPASE-RELATED"/>
    <property type="match status" value="1"/>
</dbReference>
<name>A0ABM1NIH7_NICVS</name>
<dbReference type="PIRSF" id="PIRSF000862">
    <property type="entry name" value="Steryl_ester_lip"/>
    <property type="match status" value="1"/>
</dbReference>
<feature type="signal peptide" evidence="3">
    <location>
        <begin position="1"/>
        <end position="20"/>
    </location>
</feature>
<dbReference type="SUPFAM" id="SSF53474">
    <property type="entry name" value="alpha/beta-Hydrolases"/>
    <property type="match status" value="1"/>
</dbReference>
<feature type="domain" description="Partial AB-hydrolase lipase" evidence="4">
    <location>
        <begin position="52"/>
        <end position="103"/>
    </location>
</feature>
<dbReference type="InterPro" id="IPR006693">
    <property type="entry name" value="AB_hydrolase_lipase"/>
</dbReference>
<evidence type="ECO:0000256" key="3">
    <source>
        <dbReference type="SAM" id="SignalP"/>
    </source>
</evidence>
<evidence type="ECO:0000256" key="2">
    <source>
        <dbReference type="PIRNR" id="PIRNR000862"/>
    </source>
</evidence>
<dbReference type="Proteomes" id="UP000695000">
    <property type="component" value="Unplaced"/>
</dbReference>
<comment type="similarity">
    <text evidence="1 2">Belongs to the AB hydrolase superfamily. Lipase family.</text>
</comment>
<evidence type="ECO:0000259" key="4">
    <source>
        <dbReference type="Pfam" id="PF04083"/>
    </source>
</evidence>
<reference evidence="6" key="1">
    <citation type="submission" date="2025-08" db="UniProtKB">
        <authorList>
            <consortium name="RefSeq"/>
        </authorList>
    </citation>
    <scope>IDENTIFICATION</scope>
    <source>
        <tissue evidence="6">Whole Larva</tissue>
    </source>
</reference>
<dbReference type="InterPro" id="IPR025483">
    <property type="entry name" value="Lipase_euk"/>
</dbReference>
<keyword evidence="3" id="KW-0732">Signal</keyword>
<keyword evidence="2" id="KW-0442">Lipid degradation</keyword>
<organism evidence="5 6">
    <name type="scientific">Nicrophorus vespilloides</name>
    <name type="common">Boreal carrion beetle</name>
    <dbReference type="NCBI Taxonomy" id="110193"/>
    <lineage>
        <taxon>Eukaryota</taxon>
        <taxon>Metazoa</taxon>
        <taxon>Ecdysozoa</taxon>
        <taxon>Arthropoda</taxon>
        <taxon>Hexapoda</taxon>
        <taxon>Insecta</taxon>
        <taxon>Pterygota</taxon>
        <taxon>Neoptera</taxon>
        <taxon>Endopterygota</taxon>
        <taxon>Coleoptera</taxon>
        <taxon>Polyphaga</taxon>
        <taxon>Staphyliniformia</taxon>
        <taxon>Silphidae</taxon>
        <taxon>Nicrophorinae</taxon>
        <taxon>Nicrophorus</taxon>
    </lineage>
</organism>
<protein>
    <recommendedName>
        <fullName evidence="2">Lipase</fullName>
    </recommendedName>
</protein>
<feature type="chain" id="PRO_5045197262" description="Lipase" evidence="3">
    <location>
        <begin position="21"/>
        <end position="413"/>
    </location>
</feature>